<reference evidence="1" key="1">
    <citation type="journal article" date="2020" name="Stud. Mycol.">
        <title>101 Dothideomycetes genomes: a test case for predicting lifestyles and emergence of pathogens.</title>
        <authorList>
            <person name="Haridas S."/>
            <person name="Albert R."/>
            <person name="Binder M."/>
            <person name="Bloem J."/>
            <person name="Labutti K."/>
            <person name="Salamov A."/>
            <person name="Andreopoulos B."/>
            <person name="Baker S."/>
            <person name="Barry K."/>
            <person name="Bills G."/>
            <person name="Bluhm B."/>
            <person name="Cannon C."/>
            <person name="Castanera R."/>
            <person name="Culley D."/>
            <person name="Daum C."/>
            <person name="Ezra D."/>
            <person name="Gonzalez J."/>
            <person name="Henrissat B."/>
            <person name="Kuo A."/>
            <person name="Liang C."/>
            <person name="Lipzen A."/>
            <person name="Lutzoni F."/>
            <person name="Magnuson J."/>
            <person name="Mondo S."/>
            <person name="Nolan M."/>
            <person name="Ohm R."/>
            <person name="Pangilinan J."/>
            <person name="Park H.-J."/>
            <person name="Ramirez L."/>
            <person name="Alfaro M."/>
            <person name="Sun H."/>
            <person name="Tritt A."/>
            <person name="Yoshinaga Y."/>
            <person name="Zwiers L.-H."/>
            <person name="Turgeon B."/>
            <person name="Goodwin S."/>
            <person name="Spatafora J."/>
            <person name="Crous P."/>
            <person name="Grigoriev I."/>
        </authorList>
    </citation>
    <scope>NUCLEOTIDE SEQUENCE</scope>
    <source>
        <strain evidence="1">ATCC 200398</strain>
    </source>
</reference>
<sequence>MKIPQRLLRLMPCLWGDCPNPRARSLRNDFLGSAGWICTSQSVEVLSSIRRNATILSFQQSPYAYSPVRSKTRLVVRIDALPEHIYDPQLPCGLQMDVDNKFADIVTGMWVFVEATQQRVCHRTSCSWEILTRPNQRGQQSVVRNVTTELPSTSRSTGQRSHILGDFPPVFRPH</sequence>
<proteinExistence type="predicted"/>
<name>A0ACB6QBH2_9PLEO</name>
<gene>
    <name evidence="1" type="ORF">BDR25DRAFT_362524</name>
</gene>
<organism evidence="1 2">
    <name type="scientific">Lindgomyces ingoldianus</name>
    <dbReference type="NCBI Taxonomy" id="673940"/>
    <lineage>
        <taxon>Eukaryota</taxon>
        <taxon>Fungi</taxon>
        <taxon>Dikarya</taxon>
        <taxon>Ascomycota</taxon>
        <taxon>Pezizomycotina</taxon>
        <taxon>Dothideomycetes</taxon>
        <taxon>Pleosporomycetidae</taxon>
        <taxon>Pleosporales</taxon>
        <taxon>Lindgomycetaceae</taxon>
        <taxon>Lindgomyces</taxon>
    </lineage>
</organism>
<protein>
    <submittedName>
        <fullName evidence="1">Uncharacterized protein</fullName>
    </submittedName>
</protein>
<comment type="caution">
    <text evidence="1">The sequence shown here is derived from an EMBL/GenBank/DDBJ whole genome shotgun (WGS) entry which is preliminary data.</text>
</comment>
<keyword evidence="2" id="KW-1185">Reference proteome</keyword>
<evidence type="ECO:0000313" key="1">
    <source>
        <dbReference type="EMBL" id="KAF2463722.1"/>
    </source>
</evidence>
<evidence type="ECO:0000313" key="2">
    <source>
        <dbReference type="Proteomes" id="UP000799755"/>
    </source>
</evidence>
<accession>A0ACB6QBH2</accession>
<dbReference type="Proteomes" id="UP000799755">
    <property type="component" value="Unassembled WGS sequence"/>
</dbReference>
<dbReference type="EMBL" id="MU003547">
    <property type="protein sequence ID" value="KAF2463722.1"/>
    <property type="molecule type" value="Genomic_DNA"/>
</dbReference>